<evidence type="ECO:0000256" key="7">
    <source>
        <dbReference type="ARBA" id="ARBA00025713"/>
    </source>
</evidence>
<comment type="cofactor">
    <cofactor evidence="1 10">
        <name>Zn(2+)</name>
        <dbReference type="ChEBI" id="CHEBI:29105"/>
    </cofactor>
</comment>
<dbReference type="PANTHER" id="PTHR43161:SF9">
    <property type="entry name" value="SORBITOL DEHYDROGENASE"/>
    <property type="match status" value="1"/>
</dbReference>
<reference evidence="12 13" key="1">
    <citation type="submission" date="2024-01" db="EMBL/GenBank/DDBJ databases">
        <authorList>
            <person name="Allen C."/>
            <person name="Tagirdzhanova G."/>
        </authorList>
    </citation>
    <scope>NUCLEOTIDE SEQUENCE [LARGE SCALE GENOMIC DNA]</scope>
</reference>
<evidence type="ECO:0000256" key="3">
    <source>
        <dbReference type="ARBA" id="ARBA00022723"/>
    </source>
</evidence>
<keyword evidence="4 10" id="KW-0862">Zinc</keyword>
<evidence type="ECO:0000313" key="13">
    <source>
        <dbReference type="Proteomes" id="UP001642406"/>
    </source>
</evidence>
<keyword evidence="13" id="KW-1185">Reference proteome</keyword>
<protein>
    <recommendedName>
        <fullName evidence="8">D-xylulose reductase</fullName>
        <ecNumber evidence="8">1.1.1.9</ecNumber>
    </recommendedName>
    <alternativeName>
        <fullName evidence="9">Xylitol dehydrogenase A</fullName>
    </alternativeName>
</protein>
<dbReference type="Gene3D" id="3.90.180.10">
    <property type="entry name" value="Medium-chain alcohol dehydrogenases, catalytic domain"/>
    <property type="match status" value="1"/>
</dbReference>
<evidence type="ECO:0000256" key="2">
    <source>
        <dbReference type="ARBA" id="ARBA00008072"/>
    </source>
</evidence>
<accession>A0ABP0CHH5</accession>
<evidence type="ECO:0000256" key="1">
    <source>
        <dbReference type="ARBA" id="ARBA00001947"/>
    </source>
</evidence>
<dbReference type="SMART" id="SM00829">
    <property type="entry name" value="PKS_ER"/>
    <property type="match status" value="1"/>
</dbReference>
<comment type="pathway">
    <text evidence="7">Carbohydrate degradation; L-arabinose degradation via L-arabinitol; D-xylulose 5-phosphate from L-arabinose (fungal route): step 4/5.</text>
</comment>
<comment type="function">
    <text evidence="6">Xylitol dehydrogenase which catalyzes the conversion of xylitol to D-xylulose. Xylose is a major component of hemicelluloses such as xylan. Most fungi utilize D-xylose via three enzymatic reactions, xylose reductase (XR), xylitol dehydrogenase (XDH), and xylulokinase, to form xylulose 5-phosphate, which enters pentose phosphate pathway.</text>
</comment>
<evidence type="ECO:0000256" key="6">
    <source>
        <dbReference type="ARBA" id="ARBA00024843"/>
    </source>
</evidence>
<comment type="similarity">
    <text evidence="2 10">Belongs to the zinc-containing alcohol dehydrogenase family.</text>
</comment>
<proteinExistence type="inferred from homology"/>
<name>A0ABP0CHH5_9PEZI</name>
<dbReference type="Pfam" id="PF00107">
    <property type="entry name" value="ADH_zinc_N"/>
    <property type="match status" value="1"/>
</dbReference>
<evidence type="ECO:0000256" key="5">
    <source>
        <dbReference type="ARBA" id="ARBA00023002"/>
    </source>
</evidence>
<dbReference type="InterPro" id="IPR020843">
    <property type="entry name" value="ER"/>
</dbReference>
<dbReference type="InterPro" id="IPR002328">
    <property type="entry name" value="ADH_Zn_CS"/>
</dbReference>
<dbReference type="InterPro" id="IPR011032">
    <property type="entry name" value="GroES-like_sf"/>
</dbReference>
<dbReference type="EMBL" id="CAWUHC010000093">
    <property type="protein sequence ID" value="CAK7231273.1"/>
    <property type="molecule type" value="Genomic_DNA"/>
</dbReference>
<dbReference type="PROSITE" id="PS00059">
    <property type="entry name" value="ADH_ZINC"/>
    <property type="match status" value="1"/>
</dbReference>
<dbReference type="Pfam" id="PF08240">
    <property type="entry name" value="ADH_N"/>
    <property type="match status" value="1"/>
</dbReference>
<sequence length="372" mass="39752">MTTTTTITTIATPSVVADNTGVNRSAILKAVKTIVLENRPVPTINDDQVLVKVMSTGICGSDIYHYNNPDAPHGMVLGHESAGQITQVGANVKMRHVGQKVAIEPGFLCKSCEFCRKGNSHVCANIRYAGNDGTDGTMSMWFACEPDMAVPMPDHISWEVAGCVQPVAISVQVARQAGIRPHQTLAVFGCGPLGLITMAVAKSYGVFKIIAFDIEPARVAFAKTYSADEAYTVPRDYGGKGSFQFANEFVKTILAEQGLIYGVDVSIDATGAEVCMQMAVIITKPHGTYLQAGFGKALTLMPMGLMAAKSISIKGTVRYGPGTFEDAIDLLAREKIDIAPLITATYPLSKMQDAIAAQIAREGIKIVLMNQE</sequence>
<dbReference type="InterPro" id="IPR013154">
    <property type="entry name" value="ADH-like_N"/>
</dbReference>
<evidence type="ECO:0000313" key="12">
    <source>
        <dbReference type="EMBL" id="CAK7231273.1"/>
    </source>
</evidence>
<evidence type="ECO:0000259" key="11">
    <source>
        <dbReference type="SMART" id="SM00829"/>
    </source>
</evidence>
<dbReference type="InterPro" id="IPR036291">
    <property type="entry name" value="NAD(P)-bd_dom_sf"/>
</dbReference>
<dbReference type="SUPFAM" id="SSF50129">
    <property type="entry name" value="GroES-like"/>
    <property type="match status" value="1"/>
</dbReference>
<dbReference type="EC" id="1.1.1.9" evidence="8"/>
<organism evidence="12 13">
    <name type="scientific">Sporothrix bragantina</name>
    <dbReference type="NCBI Taxonomy" id="671064"/>
    <lineage>
        <taxon>Eukaryota</taxon>
        <taxon>Fungi</taxon>
        <taxon>Dikarya</taxon>
        <taxon>Ascomycota</taxon>
        <taxon>Pezizomycotina</taxon>
        <taxon>Sordariomycetes</taxon>
        <taxon>Sordariomycetidae</taxon>
        <taxon>Ophiostomatales</taxon>
        <taxon>Ophiostomataceae</taxon>
        <taxon>Sporothrix</taxon>
    </lineage>
</organism>
<evidence type="ECO:0000256" key="10">
    <source>
        <dbReference type="RuleBase" id="RU361277"/>
    </source>
</evidence>
<evidence type="ECO:0000256" key="4">
    <source>
        <dbReference type="ARBA" id="ARBA00022833"/>
    </source>
</evidence>
<dbReference type="Gene3D" id="3.40.50.720">
    <property type="entry name" value="NAD(P)-binding Rossmann-like Domain"/>
    <property type="match status" value="1"/>
</dbReference>
<dbReference type="PANTHER" id="PTHR43161">
    <property type="entry name" value="SORBITOL DEHYDROGENASE"/>
    <property type="match status" value="1"/>
</dbReference>
<feature type="domain" description="Enoyl reductase (ER)" evidence="11">
    <location>
        <begin position="29"/>
        <end position="368"/>
    </location>
</feature>
<dbReference type="SUPFAM" id="SSF51735">
    <property type="entry name" value="NAD(P)-binding Rossmann-fold domains"/>
    <property type="match status" value="1"/>
</dbReference>
<dbReference type="Proteomes" id="UP001642406">
    <property type="component" value="Unassembled WGS sequence"/>
</dbReference>
<keyword evidence="3 10" id="KW-0479">Metal-binding</keyword>
<gene>
    <name evidence="12" type="ORF">SBRCBS47491_007875</name>
</gene>
<evidence type="ECO:0000256" key="9">
    <source>
        <dbReference type="ARBA" id="ARBA00030139"/>
    </source>
</evidence>
<keyword evidence="5" id="KW-0560">Oxidoreductase</keyword>
<comment type="caution">
    <text evidence="12">The sequence shown here is derived from an EMBL/GenBank/DDBJ whole genome shotgun (WGS) entry which is preliminary data.</text>
</comment>
<dbReference type="InterPro" id="IPR013149">
    <property type="entry name" value="ADH-like_C"/>
</dbReference>
<evidence type="ECO:0000256" key="8">
    <source>
        <dbReference type="ARBA" id="ARBA00026119"/>
    </source>
</evidence>